<proteinExistence type="predicted"/>
<reference evidence="3" key="1">
    <citation type="submission" date="2022-10" db="EMBL/GenBank/DDBJ databases">
        <title>Culturing micro-colonial fungi from biological soil crusts in the Mojave desert and describing Neophaeococcomyces mojavensis, and introducing the new genera and species Taxawa tesnikishii.</title>
        <authorList>
            <person name="Kurbessoian T."/>
            <person name="Stajich J.E."/>
        </authorList>
    </citation>
    <scope>NUCLEOTIDE SEQUENCE</scope>
    <source>
        <strain evidence="3">TK_35</strain>
    </source>
</reference>
<comment type="caution">
    <text evidence="3">The sequence shown here is derived from an EMBL/GenBank/DDBJ whole genome shotgun (WGS) entry which is preliminary data.</text>
</comment>
<accession>A0AA39D2P9</accession>
<dbReference type="SUPFAM" id="SSF53474">
    <property type="entry name" value="alpha/beta-Hydrolases"/>
    <property type="match status" value="1"/>
</dbReference>
<dbReference type="EMBL" id="JAPDRN010000011">
    <property type="protein sequence ID" value="KAJ9641714.1"/>
    <property type="molecule type" value="Genomic_DNA"/>
</dbReference>
<dbReference type="AlphaFoldDB" id="A0AA39D2P9"/>
<dbReference type="PANTHER" id="PTHR48081">
    <property type="entry name" value="AB HYDROLASE SUPERFAMILY PROTEIN C4A8.06C"/>
    <property type="match status" value="1"/>
</dbReference>
<dbReference type="Gene3D" id="3.40.50.1820">
    <property type="entry name" value="alpha/beta hydrolase"/>
    <property type="match status" value="1"/>
</dbReference>
<dbReference type="Proteomes" id="UP001172681">
    <property type="component" value="Unassembled WGS sequence"/>
</dbReference>
<evidence type="ECO:0000313" key="3">
    <source>
        <dbReference type="EMBL" id="KAJ9641714.1"/>
    </source>
</evidence>
<organism evidence="3 4">
    <name type="scientific">Knufia peltigerae</name>
    <dbReference type="NCBI Taxonomy" id="1002370"/>
    <lineage>
        <taxon>Eukaryota</taxon>
        <taxon>Fungi</taxon>
        <taxon>Dikarya</taxon>
        <taxon>Ascomycota</taxon>
        <taxon>Pezizomycotina</taxon>
        <taxon>Eurotiomycetes</taxon>
        <taxon>Chaetothyriomycetidae</taxon>
        <taxon>Chaetothyriales</taxon>
        <taxon>Trichomeriaceae</taxon>
        <taxon>Knufia</taxon>
    </lineage>
</organism>
<dbReference type="PANTHER" id="PTHR48081:SF8">
    <property type="entry name" value="ALPHA_BETA HYDROLASE FOLD-3 DOMAIN-CONTAINING PROTEIN-RELATED"/>
    <property type="match status" value="1"/>
</dbReference>
<name>A0AA39D2P9_9EURO</name>
<dbReference type="Pfam" id="PF07859">
    <property type="entry name" value="Abhydrolase_3"/>
    <property type="match status" value="1"/>
</dbReference>
<keyword evidence="1" id="KW-0378">Hydrolase</keyword>
<dbReference type="GO" id="GO:0016787">
    <property type="term" value="F:hydrolase activity"/>
    <property type="evidence" value="ECO:0007669"/>
    <property type="project" value="UniProtKB-KW"/>
</dbReference>
<gene>
    <name evidence="3" type="ORF">H2204_002776</name>
</gene>
<dbReference type="InterPro" id="IPR013094">
    <property type="entry name" value="AB_hydrolase_3"/>
</dbReference>
<dbReference type="InterPro" id="IPR029058">
    <property type="entry name" value="AB_hydrolase_fold"/>
</dbReference>
<evidence type="ECO:0000313" key="4">
    <source>
        <dbReference type="Proteomes" id="UP001172681"/>
    </source>
</evidence>
<dbReference type="InterPro" id="IPR050300">
    <property type="entry name" value="GDXG_lipolytic_enzyme"/>
</dbReference>
<evidence type="ECO:0000256" key="1">
    <source>
        <dbReference type="ARBA" id="ARBA00022801"/>
    </source>
</evidence>
<feature type="domain" description="Alpha/beta hydrolase fold-3" evidence="2">
    <location>
        <begin position="75"/>
        <end position="277"/>
    </location>
</feature>
<protein>
    <recommendedName>
        <fullName evidence="2">Alpha/beta hydrolase fold-3 domain-containing protein</fullName>
    </recommendedName>
</protein>
<sequence>MTSNPSQAIFEHFSRVSSILSKYDLDLNTRRTILDTVDVLAAEPPRVTYQEVQCPGTCKPAIWCEPLDAPASHVILYVHGGGGFTGSPSAYRKLAAHIALASGVRTLVLDYRLAPEHPFPAGLDDVVTAYQWLSRQKKIPSENIALVGDSAGAGIALCSIIRLKQLKADLPAAVAAVCPWVDMELTGETYDSNADKDAIGSRAGLEAMAAMLLNGASPKSPLVNALYADFSGYVSLYIVGAGDEVFLDDARRLAVLAKEKDVDVYLEIATGMQHDFVFMAGRAPEADATIQRLGDWMKLKLRLK</sequence>
<keyword evidence="4" id="KW-1185">Reference proteome</keyword>
<evidence type="ECO:0000259" key="2">
    <source>
        <dbReference type="Pfam" id="PF07859"/>
    </source>
</evidence>